<accession>A0AA39FHN9</accession>
<dbReference type="EMBL" id="JAQQBR010000587">
    <property type="protein sequence ID" value="KAK0169693.1"/>
    <property type="molecule type" value="Genomic_DNA"/>
</dbReference>
<dbReference type="PANTHER" id="PTHR10582:SF28">
    <property type="entry name" value="NANCHUNG, ISOFORM B"/>
    <property type="match status" value="1"/>
</dbReference>
<feature type="non-terminal residue" evidence="3">
    <location>
        <position position="148"/>
    </location>
</feature>
<keyword evidence="1" id="KW-0677">Repeat</keyword>
<protein>
    <submittedName>
        <fullName evidence="3">Uncharacterized protein</fullName>
    </submittedName>
</protein>
<dbReference type="Proteomes" id="UP001168972">
    <property type="component" value="Unassembled WGS sequence"/>
</dbReference>
<dbReference type="GO" id="GO:0005886">
    <property type="term" value="C:plasma membrane"/>
    <property type="evidence" value="ECO:0007669"/>
    <property type="project" value="TreeGrafter"/>
</dbReference>
<reference evidence="3" key="2">
    <citation type="submission" date="2023-03" db="EMBL/GenBank/DDBJ databases">
        <authorList>
            <person name="Inwood S.N."/>
            <person name="Skelly J.G."/>
            <person name="Guhlin J."/>
            <person name="Harrop T.W.R."/>
            <person name="Goldson S.G."/>
            <person name="Dearden P.K."/>
        </authorList>
    </citation>
    <scope>NUCLEOTIDE SEQUENCE</scope>
    <source>
        <strain evidence="3">Lincoln</strain>
        <tissue evidence="3">Whole body</tissue>
    </source>
</reference>
<feature type="transmembrane region" description="Helical" evidence="2">
    <location>
        <begin position="61"/>
        <end position="77"/>
    </location>
</feature>
<dbReference type="AlphaFoldDB" id="A0AA39FHN9"/>
<dbReference type="GO" id="GO:0098703">
    <property type="term" value="P:calcium ion import across plasma membrane"/>
    <property type="evidence" value="ECO:0007669"/>
    <property type="project" value="TreeGrafter"/>
</dbReference>
<organism evidence="3 4">
    <name type="scientific">Microctonus hyperodae</name>
    <name type="common">Parasitoid wasp</name>
    <dbReference type="NCBI Taxonomy" id="165561"/>
    <lineage>
        <taxon>Eukaryota</taxon>
        <taxon>Metazoa</taxon>
        <taxon>Ecdysozoa</taxon>
        <taxon>Arthropoda</taxon>
        <taxon>Hexapoda</taxon>
        <taxon>Insecta</taxon>
        <taxon>Pterygota</taxon>
        <taxon>Neoptera</taxon>
        <taxon>Endopterygota</taxon>
        <taxon>Hymenoptera</taxon>
        <taxon>Apocrita</taxon>
        <taxon>Ichneumonoidea</taxon>
        <taxon>Braconidae</taxon>
        <taxon>Euphorinae</taxon>
        <taxon>Microctonus</taxon>
    </lineage>
</organism>
<evidence type="ECO:0000256" key="1">
    <source>
        <dbReference type="ARBA" id="ARBA00022737"/>
    </source>
</evidence>
<comment type="caution">
    <text evidence="3">The sequence shown here is derived from an EMBL/GenBank/DDBJ whole genome shotgun (WGS) entry which is preliminary data.</text>
</comment>
<dbReference type="InterPro" id="IPR024862">
    <property type="entry name" value="TRPV"/>
</dbReference>
<reference evidence="3" key="1">
    <citation type="journal article" date="2023" name="bioRxiv">
        <title>Scaffold-level genome assemblies of two parasitoid biocontrol wasps reveal the parthenogenesis mechanism and an associated novel virus.</title>
        <authorList>
            <person name="Inwood S."/>
            <person name="Skelly J."/>
            <person name="Guhlin J."/>
            <person name="Harrop T."/>
            <person name="Goldson S."/>
            <person name="Dearden P."/>
        </authorList>
    </citation>
    <scope>NUCLEOTIDE SEQUENCE</scope>
    <source>
        <strain evidence="3">Lincoln</strain>
        <tissue evidence="3">Whole body</tissue>
    </source>
</reference>
<keyword evidence="2" id="KW-1133">Transmembrane helix</keyword>
<keyword evidence="4" id="KW-1185">Reference proteome</keyword>
<keyword evidence="2" id="KW-0472">Membrane</keyword>
<gene>
    <name evidence="3" type="ORF">PV327_011427</name>
</gene>
<feature type="transmembrane region" description="Helical" evidence="2">
    <location>
        <begin position="126"/>
        <end position="146"/>
    </location>
</feature>
<dbReference type="GO" id="GO:0005262">
    <property type="term" value="F:calcium channel activity"/>
    <property type="evidence" value="ECO:0007669"/>
    <property type="project" value="TreeGrafter"/>
</dbReference>
<proteinExistence type="predicted"/>
<evidence type="ECO:0000256" key="2">
    <source>
        <dbReference type="SAM" id="Phobius"/>
    </source>
</evidence>
<name>A0AA39FHN9_MICHY</name>
<keyword evidence="2" id="KW-0812">Transmembrane</keyword>
<feature type="transmembrane region" description="Helical" evidence="2">
    <location>
        <begin position="20"/>
        <end position="40"/>
    </location>
</feature>
<evidence type="ECO:0000313" key="3">
    <source>
        <dbReference type="EMBL" id="KAK0169693.1"/>
    </source>
</evidence>
<sequence length="148" mass="17020">WEDLTEECRLMNLESSLAKIRLTTEIFMEIGAILYIAAALREARFLGLNMFIENLMTAPSRVMFLISCCILLSFPFLRLSCADKVEDMLAVVVMLTTAPYFLFFCRGFKTVGPFVVMIYRMIMGDLLRFVSIYLVFVMGFSQGKYIKI</sequence>
<feature type="transmembrane region" description="Helical" evidence="2">
    <location>
        <begin position="89"/>
        <end position="105"/>
    </location>
</feature>
<evidence type="ECO:0000313" key="4">
    <source>
        <dbReference type="Proteomes" id="UP001168972"/>
    </source>
</evidence>
<dbReference type="PANTHER" id="PTHR10582">
    <property type="entry name" value="TRANSIENT RECEPTOR POTENTIAL ION CHANNEL PROTEIN"/>
    <property type="match status" value="1"/>
</dbReference>